<dbReference type="PANTHER" id="PTHR13693">
    <property type="entry name" value="CLASS II AMINOTRANSFERASE/8-AMINO-7-OXONONANOATE SYNTHASE"/>
    <property type="match status" value="1"/>
</dbReference>
<keyword evidence="7" id="KW-1185">Reference proteome</keyword>
<evidence type="ECO:0000313" key="7">
    <source>
        <dbReference type="Proteomes" id="UP000754883"/>
    </source>
</evidence>
<comment type="cofactor">
    <cofactor evidence="1">
        <name>pyridoxal 5'-phosphate</name>
        <dbReference type="ChEBI" id="CHEBI:597326"/>
    </cofactor>
</comment>
<dbReference type="OrthoDB" id="2382073at2759"/>
<feature type="domain" description="Aminotransferase class I/classII large" evidence="5">
    <location>
        <begin position="59"/>
        <end position="430"/>
    </location>
</feature>
<protein>
    <recommendedName>
        <fullName evidence="5">Aminotransferase class I/classII large domain-containing protein</fullName>
    </recommendedName>
</protein>
<dbReference type="InterPro" id="IPR015421">
    <property type="entry name" value="PyrdxlP-dep_Trfase_major"/>
</dbReference>
<dbReference type="Gene3D" id="3.90.1150.10">
    <property type="entry name" value="Aspartate Aminotransferase, domain 1"/>
    <property type="match status" value="1"/>
</dbReference>
<accession>A0A9N9UGQ7</accession>
<comment type="caution">
    <text evidence="6">The sequence shown here is derived from an EMBL/GenBank/DDBJ whole genome shotgun (WGS) entry which is preliminary data.</text>
</comment>
<reference evidence="6" key="1">
    <citation type="submission" date="2021-10" db="EMBL/GenBank/DDBJ databases">
        <authorList>
            <person name="Piombo E."/>
        </authorList>
    </citation>
    <scope>NUCLEOTIDE SEQUENCE</scope>
</reference>
<dbReference type="Proteomes" id="UP000754883">
    <property type="component" value="Unassembled WGS sequence"/>
</dbReference>
<evidence type="ECO:0000259" key="5">
    <source>
        <dbReference type="Pfam" id="PF00155"/>
    </source>
</evidence>
<dbReference type="InterPro" id="IPR015422">
    <property type="entry name" value="PyrdxlP-dep_Trfase_small"/>
</dbReference>
<evidence type="ECO:0000256" key="3">
    <source>
        <dbReference type="ARBA" id="ARBA00022679"/>
    </source>
</evidence>
<dbReference type="Gene3D" id="3.40.640.10">
    <property type="entry name" value="Type I PLP-dependent aspartate aminotransferase-like (Major domain)"/>
    <property type="match status" value="1"/>
</dbReference>
<comment type="similarity">
    <text evidence="2">Belongs to the class-II pyridoxal-phosphate-dependent aminotransferase family. BioF subfamily.</text>
</comment>
<keyword evidence="4" id="KW-0663">Pyridoxal phosphate</keyword>
<dbReference type="GO" id="GO:0030170">
    <property type="term" value="F:pyridoxal phosphate binding"/>
    <property type="evidence" value="ECO:0007669"/>
    <property type="project" value="InterPro"/>
</dbReference>
<dbReference type="InterPro" id="IPR004839">
    <property type="entry name" value="Aminotransferase_I/II_large"/>
</dbReference>
<dbReference type="GO" id="GO:0009102">
    <property type="term" value="P:biotin biosynthetic process"/>
    <property type="evidence" value="ECO:0007669"/>
    <property type="project" value="TreeGrafter"/>
</dbReference>
<organism evidence="6 7">
    <name type="scientific">Clonostachys byssicola</name>
    <dbReference type="NCBI Taxonomy" id="160290"/>
    <lineage>
        <taxon>Eukaryota</taxon>
        <taxon>Fungi</taxon>
        <taxon>Dikarya</taxon>
        <taxon>Ascomycota</taxon>
        <taxon>Pezizomycotina</taxon>
        <taxon>Sordariomycetes</taxon>
        <taxon>Hypocreomycetidae</taxon>
        <taxon>Hypocreales</taxon>
        <taxon>Bionectriaceae</taxon>
        <taxon>Clonostachys</taxon>
    </lineage>
</organism>
<proteinExistence type="inferred from homology"/>
<dbReference type="SUPFAM" id="SSF53383">
    <property type="entry name" value="PLP-dependent transferases"/>
    <property type="match status" value="1"/>
</dbReference>
<dbReference type="InterPro" id="IPR050087">
    <property type="entry name" value="AON_synthase_class-II"/>
</dbReference>
<dbReference type="EMBL" id="CABFNO020001472">
    <property type="protein sequence ID" value="CAG9990392.1"/>
    <property type="molecule type" value="Genomic_DNA"/>
</dbReference>
<name>A0A9N9UGQ7_9HYPO</name>
<evidence type="ECO:0000313" key="6">
    <source>
        <dbReference type="EMBL" id="CAG9990392.1"/>
    </source>
</evidence>
<sequence>MSGQTFLTSWIQAQKLRAPQMKNASTFERNLEEALDLRRANHGLFAPGVINGWKTGQGVDFCSNDILHLGVTGQIREEFEAELARNPGYSLHAGGARLLDGNYEYIQQVEQEIADFHGAETALIVSGGYDANGTIFGALPRPGDAIIYDELVHASTHDGMVHSVAPCKQSFRHNDCDSFRETLTSIIDSQPMIRDGSRCVLVAVESVYSMDGDVCPLRELVDIGKELCPKGNIEFIVDEAHGTGIIGPKGAGLVKALGMEKEISVRLHTCGKALASIGAVILGSATVRSVLLNYARPIVFTTAPSFPMVASMRAGYNLLRSGATEKAQANIKHLVKRFIGIMRADETFQKAFEMGIIWIPLAEDIEDRDFLCHIVPIHLRQKYCYWLTFHLQLAGYCIFPIDYPIVPKGKSRLRLIVHGTNTEAHIDGLAKAICDFSREMIEIETSADSSSKLPKSAQHIYAQMAEARA</sequence>
<keyword evidence="3" id="KW-0808">Transferase</keyword>
<evidence type="ECO:0000256" key="2">
    <source>
        <dbReference type="ARBA" id="ARBA00010008"/>
    </source>
</evidence>
<dbReference type="InterPro" id="IPR015424">
    <property type="entry name" value="PyrdxlP-dep_Trfase"/>
</dbReference>
<evidence type="ECO:0000256" key="1">
    <source>
        <dbReference type="ARBA" id="ARBA00001933"/>
    </source>
</evidence>
<dbReference type="GO" id="GO:0016740">
    <property type="term" value="F:transferase activity"/>
    <property type="evidence" value="ECO:0007669"/>
    <property type="project" value="UniProtKB-KW"/>
</dbReference>
<dbReference type="AlphaFoldDB" id="A0A9N9UGQ7"/>
<dbReference type="PANTHER" id="PTHR13693:SF77">
    <property type="entry name" value="8-AMINO-7-OXONONANOATE SYNTHASE"/>
    <property type="match status" value="1"/>
</dbReference>
<evidence type="ECO:0000256" key="4">
    <source>
        <dbReference type="ARBA" id="ARBA00022898"/>
    </source>
</evidence>
<gene>
    <name evidence="6" type="ORF">CBYS24578_00017318</name>
</gene>
<dbReference type="Pfam" id="PF00155">
    <property type="entry name" value="Aminotran_1_2"/>
    <property type="match status" value="1"/>
</dbReference>